<dbReference type="Proteomes" id="UP000278149">
    <property type="component" value="Unassembled WGS sequence"/>
</dbReference>
<proteinExistence type="predicted"/>
<dbReference type="EMBL" id="RCOR01000032">
    <property type="protein sequence ID" value="RSN68258.1"/>
    <property type="molecule type" value="Genomic_DNA"/>
</dbReference>
<feature type="domain" description="AAA+ ATPase" evidence="1">
    <location>
        <begin position="40"/>
        <end position="166"/>
    </location>
</feature>
<dbReference type="PANTHER" id="PTHR33295:SF19">
    <property type="entry name" value="ARCHAEAL ATPASE"/>
    <property type="match status" value="1"/>
</dbReference>
<keyword evidence="2" id="KW-0067">ATP-binding</keyword>
<evidence type="ECO:0000313" key="3">
    <source>
        <dbReference type="Proteomes" id="UP000278149"/>
    </source>
</evidence>
<sequence length="437" mass="51517">MRKEEIISTLSEWNFWGRGLDTGHERTLYLKRILSFLEGVEKVISIYGVRRSGKSFLLRQVARELSEKLGKNNVLYVNFEEVRFGSNDVSMLVEIYDAYREFIRPDKKPLLILDEVQEIREWERFVRSLHEKNEARIIVSGSSARLMSEDLATLLSGRDIPVEVFPLSFREFLEFRGMEVRGERDVIIKKFEIIRNLREYLEFGGFPEVVLEGDEERKKAILRRYFETILVKDVERRFRVREREKLEFLANFYMTNISSPVTYTSISKILNLPKKTVERFSSYLATSRALFFISRFSSTLKEQERAARKVYSIDTGMSNAVGFRIFENYGKTMENVVAVELLRRFSTSPTVKIYYLKVDEKEVDFVIKEGMRIKQLIQVSYVSRRDEISRREIDSLLKASEELKCNDLIVITWDVEDKITVNGKIVKLVPLWKWLLM</sequence>
<dbReference type="AlphaFoldDB" id="A0A429G396"/>
<protein>
    <submittedName>
        <fullName evidence="2">ATP-binding protein</fullName>
    </submittedName>
</protein>
<name>A0A429G396_9CREN</name>
<reference evidence="2 3" key="1">
    <citation type="submission" date="2018-10" db="EMBL/GenBank/DDBJ databases">
        <title>Co-occurring genomic capacity for anaerobic methane metabolism and dissimilatory sulfite reduction discovered in the Korarchaeota.</title>
        <authorList>
            <person name="Mckay L.J."/>
            <person name="Dlakic M."/>
            <person name="Fields M.W."/>
            <person name="Delmont T.O."/>
            <person name="Eren A.M."/>
            <person name="Jay Z.J."/>
            <person name="Klingelsmith K.B."/>
            <person name="Rusch D.B."/>
            <person name="Inskeep W.P."/>
        </authorList>
    </citation>
    <scope>NUCLEOTIDE SEQUENCE [LARGE SCALE GENOMIC DNA]</scope>
    <source>
        <strain evidence="2 3">WS</strain>
    </source>
</reference>
<evidence type="ECO:0000313" key="2">
    <source>
        <dbReference type="EMBL" id="RSN68258.1"/>
    </source>
</evidence>
<dbReference type="Gene3D" id="3.40.50.300">
    <property type="entry name" value="P-loop containing nucleotide triphosphate hydrolases"/>
    <property type="match status" value="1"/>
</dbReference>
<dbReference type="Pfam" id="PF13173">
    <property type="entry name" value="AAA_14"/>
    <property type="match status" value="1"/>
</dbReference>
<dbReference type="SMART" id="SM00382">
    <property type="entry name" value="AAA"/>
    <property type="match status" value="1"/>
</dbReference>
<dbReference type="InterPro" id="IPR027417">
    <property type="entry name" value="P-loop_NTPase"/>
</dbReference>
<organism evidence="2 3">
    <name type="scientific">Candidatus Korarchaeum cryptofilum</name>
    <dbReference type="NCBI Taxonomy" id="498846"/>
    <lineage>
        <taxon>Archaea</taxon>
        <taxon>Thermoproteota</taxon>
        <taxon>Candidatus Korarchaeia</taxon>
        <taxon>Candidatus Korarchaeales</taxon>
        <taxon>Candidatus Korarchaeaceae</taxon>
        <taxon>Candidatus Korarchaeum</taxon>
    </lineage>
</organism>
<dbReference type="InterPro" id="IPR041682">
    <property type="entry name" value="AAA_14"/>
</dbReference>
<comment type="caution">
    <text evidence="2">The sequence shown here is derived from an EMBL/GenBank/DDBJ whole genome shotgun (WGS) entry which is preliminary data.</text>
</comment>
<dbReference type="Pfam" id="PF13635">
    <property type="entry name" value="DUF4143"/>
    <property type="match status" value="1"/>
</dbReference>
<dbReference type="GO" id="GO:0005524">
    <property type="term" value="F:ATP binding"/>
    <property type="evidence" value="ECO:0007669"/>
    <property type="project" value="UniProtKB-KW"/>
</dbReference>
<dbReference type="InterPro" id="IPR003593">
    <property type="entry name" value="AAA+_ATPase"/>
</dbReference>
<dbReference type="InterPro" id="IPR025420">
    <property type="entry name" value="DUF4143"/>
</dbReference>
<accession>A0A429G396</accession>
<dbReference type="RefSeq" id="WP_125742115.1">
    <property type="nucleotide sequence ID" value="NZ_RCOR01000032.1"/>
</dbReference>
<dbReference type="PANTHER" id="PTHR33295">
    <property type="entry name" value="ATPASE"/>
    <property type="match status" value="1"/>
</dbReference>
<keyword evidence="2" id="KW-0547">Nucleotide-binding</keyword>
<gene>
    <name evidence="2" type="ORF">D9Q81_06535</name>
</gene>
<evidence type="ECO:0000259" key="1">
    <source>
        <dbReference type="SMART" id="SM00382"/>
    </source>
</evidence>
<dbReference type="SUPFAM" id="SSF52540">
    <property type="entry name" value="P-loop containing nucleoside triphosphate hydrolases"/>
    <property type="match status" value="1"/>
</dbReference>